<feature type="chain" id="PRO_5013257069" evidence="1">
    <location>
        <begin position="22"/>
        <end position="261"/>
    </location>
</feature>
<dbReference type="AlphaFoldDB" id="A0A225DRF6"/>
<evidence type="ECO:0000313" key="2">
    <source>
        <dbReference type="EMBL" id="OWK39729.1"/>
    </source>
</evidence>
<dbReference type="RefSeq" id="WP_088256596.1">
    <property type="nucleotide sequence ID" value="NZ_NIDE01000009.1"/>
</dbReference>
<gene>
    <name evidence="2" type="ORF">FRUB_05619</name>
</gene>
<name>A0A225DRF6_9BACT</name>
<proteinExistence type="predicted"/>
<evidence type="ECO:0000313" key="3">
    <source>
        <dbReference type="Proteomes" id="UP000214646"/>
    </source>
</evidence>
<accession>A0A225DRF6</accession>
<reference evidence="3" key="1">
    <citation type="submission" date="2017-06" db="EMBL/GenBank/DDBJ databases">
        <title>Genome analysis of Fimbriiglobus ruber SP5, the first member of the order Planctomycetales with confirmed chitinolytic capability.</title>
        <authorList>
            <person name="Ravin N.V."/>
            <person name="Rakitin A.L."/>
            <person name="Ivanova A.A."/>
            <person name="Beletsky A.V."/>
            <person name="Kulichevskaya I.S."/>
            <person name="Mardanov A.V."/>
            <person name="Dedysh S.N."/>
        </authorList>
    </citation>
    <scope>NUCLEOTIDE SEQUENCE [LARGE SCALE GENOMIC DNA]</scope>
    <source>
        <strain evidence="3">SP5</strain>
    </source>
</reference>
<comment type="caution">
    <text evidence="2">The sequence shown here is derived from an EMBL/GenBank/DDBJ whole genome shotgun (WGS) entry which is preliminary data.</text>
</comment>
<organism evidence="2 3">
    <name type="scientific">Fimbriiglobus ruber</name>
    <dbReference type="NCBI Taxonomy" id="1908690"/>
    <lineage>
        <taxon>Bacteria</taxon>
        <taxon>Pseudomonadati</taxon>
        <taxon>Planctomycetota</taxon>
        <taxon>Planctomycetia</taxon>
        <taxon>Gemmatales</taxon>
        <taxon>Gemmataceae</taxon>
        <taxon>Fimbriiglobus</taxon>
    </lineage>
</organism>
<sequence length="261" mass="28758">MGSSLSVLIVVSLTTPALALAAPDKDAEVAAVLGELWIAVPKGFRADVPPAYMPDSVTPEKIEKNPKAYPFRAAVVNAVETLSFARRPPVLTTLRDPDSAARGLKQAVQQAQEQPARTILKLDETIRDLTTVLKSRDKEPSARWRAHAEYALAEARFRMVLAHEYDHALGNIRIGAIPELKKDKGENGVRLARVEKLSSKKEVKDMAEEAKRLLAEVIKTHPGTPWAMIADMRLKENMGMVWEPAVLPDPPKPKTKDAKKP</sequence>
<protein>
    <submittedName>
        <fullName evidence="2">Uncharacterized protein</fullName>
    </submittedName>
</protein>
<keyword evidence="1" id="KW-0732">Signal</keyword>
<keyword evidence="3" id="KW-1185">Reference proteome</keyword>
<dbReference type="Proteomes" id="UP000214646">
    <property type="component" value="Unassembled WGS sequence"/>
</dbReference>
<dbReference type="EMBL" id="NIDE01000009">
    <property type="protein sequence ID" value="OWK39729.1"/>
    <property type="molecule type" value="Genomic_DNA"/>
</dbReference>
<evidence type="ECO:0000256" key="1">
    <source>
        <dbReference type="SAM" id="SignalP"/>
    </source>
</evidence>
<feature type="signal peptide" evidence="1">
    <location>
        <begin position="1"/>
        <end position="21"/>
    </location>
</feature>
<dbReference type="OrthoDB" id="239512at2"/>